<keyword evidence="3 6" id="KW-0328">Glycosyltransferase</keyword>
<evidence type="ECO:0000256" key="6">
    <source>
        <dbReference type="RuleBase" id="RU366017"/>
    </source>
</evidence>
<dbReference type="GO" id="GO:0016020">
    <property type="term" value="C:membrane"/>
    <property type="evidence" value="ECO:0007669"/>
    <property type="project" value="UniProtKB-SubCell"/>
</dbReference>
<comment type="similarity">
    <text evidence="2 6">Belongs to the glycosyltransferase 92 family.</text>
</comment>
<evidence type="ECO:0000313" key="7">
    <source>
        <dbReference type="EMBL" id="CEK83098.1"/>
    </source>
</evidence>
<proteinExistence type="inferred from homology"/>
<dbReference type="AlphaFoldDB" id="A0A0B7AQG5"/>
<reference evidence="7" key="1">
    <citation type="submission" date="2014-12" db="EMBL/GenBank/DDBJ databases">
        <title>Insight into the proteome of Arion vulgaris.</title>
        <authorList>
            <person name="Aradska J."/>
            <person name="Bulat T."/>
            <person name="Smidak R."/>
            <person name="Sarate P."/>
            <person name="Gangsoo J."/>
            <person name="Sialana F."/>
            <person name="Bilban M."/>
            <person name="Lubec G."/>
        </authorList>
    </citation>
    <scope>NUCLEOTIDE SEQUENCE</scope>
    <source>
        <tissue evidence="7">Skin</tissue>
    </source>
</reference>
<protein>
    <recommendedName>
        <fullName evidence="6">Glycosyltransferase family 92 protein</fullName>
        <ecNumber evidence="6">2.4.1.-</ecNumber>
    </recommendedName>
</protein>
<organism evidence="7">
    <name type="scientific">Arion vulgaris</name>
    <dbReference type="NCBI Taxonomy" id="1028688"/>
    <lineage>
        <taxon>Eukaryota</taxon>
        <taxon>Metazoa</taxon>
        <taxon>Spiralia</taxon>
        <taxon>Lophotrochozoa</taxon>
        <taxon>Mollusca</taxon>
        <taxon>Gastropoda</taxon>
        <taxon>Heterobranchia</taxon>
        <taxon>Euthyneura</taxon>
        <taxon>Panpulmonata</taxon>
        <taxon>Eupulmonata</taxon>
        <taxon>Stylommatophora</taxon>
        <taxon>Helicina</taxon>
        <taxon>Arionoidea</taxon>
        <taxon>Arionidae</taxon>
        <taxon>Arion</taxon>
    </lineage>
</organism>
<evidence type="ECO:0000256" key="5">
    <source>
        <dbReference type="ARBA" id="ARBA00023136"/>
    </source>
</evidence>
<keyword evidence="4 6" id="KW-0808">Transferase</keyword>
<dbReference type="EC" id="2.4.1.-" evidence="6"/>
<name>A0A0B7AQG5_9EUPU</name>
<evidence type="ECO:0000256" key="4">
    <source>
        <dbReference type="ARBA" id="ARBA00022679"/>
    </source>
</evidence>
<evidence type="ECO:0000256" key="1">
    <source>
        <dbReference type="ARBA" id="ARBA00004370"/>
    </source>
</evidence>
<keyword evidence="5" id="KW-0472">Membrane</keyword>
<gene>
    <name evidence="7" type="primary">ORF135205</name>
</gene>
<dbReference type="Pfam" id="PF01697">
    <property type="entry name" value="Glyco_transf_92"/>
    <property type="match status" value="1"/>
</dbReference>
<feature type="non-terminal residue" evidence="7">
    <location>
        <position position="1"/>
    </location>
</feature>
<dbReference type="GO" id="GO:0016757">
    <property type="term" value="F:glycosyltransferase activity"/>
    <property type="evidence" value="ECO:0007669"/>
    <property type="project" value="UniProtKB-UniRule"/>
</dbReference>
<evidence type="ECO:0000256" key="2">
    <source>
        <dbReference type="ARBA" id="ARBA00007647"/>
    </source>
</evidence>
<evidence type="ECO:0000256" key="3">
    <source>
        <dbReference type="ARBA" id="ARBA00022676"/>
    </source>
</evidence>
<comment type="subcellular location">
    <subcellularLocation>
        <location evidence="1">Membrane</location>
    </subcellularLocation>
</comment>
<dbReference type="InterPro" id="IPR008166">
    <property type="entry name" value="Glyco_transf_92"/>
</dbReference>
<accession>A0A0B7AQG5</accession>
<dbReference type="EMBL" id="HACG01036233">
    <property type="protein sequence ID" value="CEK83098.1"/>
    <property type="molecule type" value="Transcribed_RNA"/>
</dbReference>
<sequence length="133" mass="15530">DTTIAGVSFESAFFQQDFQTQVTNSIDYFQYLYRTKETSIQRSKLFVRPSRVFELGIHHLSRTTSDNMYVVKAGTDHGLLHHYRKCISDYDAENDLRCQVLVKDETILKYEVPLTISSRQVTTGAMEYFAHYR</sequence>